<reference evidence="1" key="1">
    <citation type="submission" date="2020-08" db="EMBL/GenBank/DDBJ databases">
        <title>Multicomponent nature underlies the extraordinary mechanical properties of spider dragline silk.</title>
        <authorList>
            <person name="Kono N."/>
            <person name="Nakamura H."/>
            <person name="Mori M."/>
            <person name="Yoshida Y."/>
            <person name="Ohtoshi R."/>
            <person name="Malay A.D."/>
            <person name="Moran D.A.P."/>
            <person name="Tomita M."/>
            <person name="Numata K."/>
            <person name="Arakawa K."/>
        </authorList>
    </citation>
    <scope>NUCLEOTIDE SEQUENCE</scope>
</reference>
<dbReference type="Proteomes" id="UP000887159">
    <property type="component" value="Unassembled WGS sequence"/>
</dbReference>
<organism evidence="1 2">
    <name type="scientific">Trichonephila clavipes</name>
    <name type="common">Golden silk orbweaver</name>
    <name type="synonym">Nephila clavipes</name>
    <dbReference type="NCBI Taxonomy" id="2585209"/>
    <lineage>
        <taxon>Eukaryota</taxon>
        <taxon>Metazoa</taxon>
        <taxon>Ecdysozoa</taxon>
        <taxon>Arthropoda</taxon>
        <taxon>Chelicerata</taxon>
        <taxon>Arachnida</taxon>
        <taxon>Araneae</taxon>
        <taxon>Araneomorphae</taxon>
        <taxon>Entelegynae</taxon>
        <taxon>Araneoidea</taxon>
        <taxon>Nephilidae</taxon>
        <taxon>Trichonephila</taxon>
    </lineage>
</organism>
<name>A0A8X7BEZ4_TRICX</name>
<evidence type="ECO:0000313" key="2">
    <source>
        <dbReference type="Proteomes" id="UP000887159"/>
    </source>
</evidence>
<proteinExistence type="predicted"/>
<protein>
    <submittedName>
        <fullName evidence="1">Integrase catalytic domain-containing protein</fullName>
    </submittedName>
</protein>
<comment type="caution">
    <text evidence="1">The sequence shown here is derived from an EMBL/GenBank/DDBJ whole genome shotgun (WGS) entry which is preliminary data.</text>
</comment>
<accession>A0A8X7BEZ4</accession>
<evidence type="ECO:0000313" key="1">
    <source>
        <dbReference type="EMBL" id="GFY27977.1"/>
    </source>
</evidence>
<dbReference type="EMBL" id="BMAU01021382">
    <property type="protein sequence ID" value="GFY27977.1"/>
    <property type="molecule type" value="Genomic_DNA"/>
</dbReference>
<gene>
    <name evidence="1" type="primary">AVEN_157276_1</name>
    <name evidence="1" type="ORF">TNCV_4563301</name>
</gene>
<sequence>MERFNCSFKLDTGRSQSLENICVQQNPADHLTRGTFPSQLPPLESWWHDPKCLNHDSEAWPTKDLSSHSQSLVKVESRKTEPRSFYVATTKPTIIDISRYSFYTKLLRMTAWILRFVHNCRSQLRIIRELNCKEIEEAKDYWIQTVQR</sequence>
<dbReference type="AlphaFoldDB" id="A0A8X7BEZ4"/>
<keyword evidence="2" id="KW-1185">Reference proteome</keyword>